<dbReference type="Proteomes" id="UP000316643">
    <property type="component" value="Genome"/>
</dbReference>
<evidence type="ECO:0000313" key="1">
    <source>
        <dbReference type="EMBL" id="AYD68283.1"/>
    </source>
</evidence>
<name>A0A386JAQ1_9VIRU</name>
<dbReference type="EMBL" id="KU170628">
    <property type="protein sequence ID" value="AYD68283.1"/>
    <property type="molecule type" value="Genomic_DNA"/>
</dbReference>
<accession>A0A386JAQ1</accession>
<protein>
    <submittedName>
        <fullName evidence="1">Uncharacterized protein</fullName>
    </submittedName>
</protein>
<evidence type="ECO:0000313" key="2">
    <source>
        <dbReference type="Proteomes" id="UP000316643"/>
    </source>
</evidence>
<sequence length="71" mass="8114">MSFPKLLPVLVVILFISASMVTARANLDAFCAHHITGGDWLFSDLQLCRVLCTLQRIRPPLYDRFCDQIMM</sequence>
<organism evidence="1 2">
    <name type="scientific">Heliothis virescens ascovirus 3h</name>
    <dbReference type="NCBI Taxonomy" id="1268039"/>
    <lineage>
        <taxon>Viruses</taxon>
        <taxon>Varidnaviria</taxon>
        <taxon>Bamfordvirae</taxon>
        <taxon>Nucleocytoviricota</taxon>
        <taxon>Megaviricetes</taxon>
        <taxon>Pimascovirales</taxon>
        <taxon>Pimascovirales incertae sedis</taxon>
        <taxon>Ascoviridae</taxon>
        <taxon>Ascovirus</taxon>
    </lineage>
</organism>
<proteinExistence type="predicted"/>
<reference evidence="1 2" key="1">
    <citation type="journal article" date="2017" name="Virol. Sin.">
        <title>Genome analysis of Heliothis virescens ascovirus 3h isolated from China.</title>
        <authorList>
            <person name="Huang G.H."/>
            <person name="Hou D.H."/>
            <person name="Wang M."/>
            <person name="Cheng X.W."/>
            <person name="Hu Z."/>
        </authorList>
    </citation>
    <scope>NUCLEOTIDE SEQUENCE [LARGE SCALE GENOMIC DNA]</scope>
    <source>
        <strain evidence="1">HvAV-3h</strain>
    </source>
</reference>